<name>A0A1S3TTJ1_VIGRR</name>
<dbReference type="Gene3D" id="1.10.600.10">
    <property type="entry name" value="Farnesyl Diphosphate Synthase"/>
    <property type="match status" value="1"/>
</dbReference>
<evidence type="ECO:0000256" key="2">
    <source>
        <dbReference type="ARBA" id="ARBA00022723"/>
    </source>
</evidence>
<evidence type="ECO:0000256" key="3">
    <source>
        <dbReference type="ARBA" id="ARBA00022842"/>
    </source>
</evidence>
<evidence type="ECO:0000313" key="8">
    <source>
        <dbReference type="RefSeq" id="XP_014497106.1"/>
    </source>
</evidence>
<dbReference type="InterPro" id="IPR050148">
    <property type="entry name" value="Terpene_synthase-like"/>
</dbReference>
<proteinExistence type="predicted"/>
<feature type="domain" description="Terpene synthase metal-binding" evidence="6">
    <location>
        <begin position="280"/>
        <end position="518"/>
    </location>
</feature>
<evidence type="ECO:0000256" key="4">
    <source>
        <dbReference type="ARBA" id="ARBA00023239"/>
    </source>
</evidence>
<dbReference type="RefSeq" id="XP_014497106.1">
    <property type="nucleotide sequence ID" value="XM_014641620.2"/>
</dbReference>
<evidence type="ECO:0000259" key="5">
    <source>
        <dbReference type="Pfam" id="PF01397"/>
    </source>
</evidence>
<comment type="cofactor">
    <cofactor evidence="1">
        <name>Mg(2+)</name>
        <dbReference type="ChEBI" id="CHEBI:18420"/>
    </cofactor>
</comment>
<dbReference type="InterPro" id="IPR001906">
    <property type="entry name" value="Terpene_synth_N"/>
</dbReference>
<accession>A0A1S3TTJ1</accession>
<dbReference type="CDD" id="cd00684">
    <property type="entry name" value="Terpene_cyclase_plant_C1"/>
    <property type="match status" value="1"/>
</dbReference>
<organism evidence="7 8">
    <name type="scientific">Vigna radiata var. radiata</name>
    <name type="common">Mung bean</name>
    <name type="synonym">Phaseolus aureus</name>
    <dbReference type="NCBI Taxonomy" id="3916"/>
    <lineage>
        <taxon>Eukaryota</taxon>
        <taxon>Viridiplantae</taxon>
        <taxon>Streptophyta</taxon>
        <taxon>Embryophyta</taxon>
        <taxon>Tracheophyta</taxon>
        <taxon>Spermatophyta</taxon>
        <taxon>Magnoliopsida</taxon>
        <taxon>eudicotyledons</taxon>
        <taxon>Gunneridae</taxon>
        <taxon>Pentapetalae</taxon>
        <taxon>rosids</taxon>
        <taxon>fabids</taxon>
        <taxon>Fabales</taxon>
        <taxon>Fabaceae</taxon>
        <taxon>Papilionoideae</taxon>
        <taxon>50 kb inversion clade</taxon>
        <taxon>NPAAA clade</taxon>
        <taxon>indigoferoid/millettioid clade</taxon>
        <taxon>Phaseoleae</taxon>
        <taxon>Vigna</taxon>
    </lineage>
</organism>
<dbReference type="SFLD" id="SFLDS00005">
    <property type="entry name" value="Isoprenoid_Synthase_Type_I"/>
    <property type="match status" value="1"/>
</dbReference>
<dbReference type="SUPFAM" id="SSF48576">
    <property type="entry name" value="Terpenoid synthases"/>
    <property type="match status" value="1"/>
</dbReference>
<evidence type="ECO:0000313" key="7">
    <source>
        <dbReference type="Proteomes" id="UP000087766"/>
    </source>
</evidence>
<feature type="domain" description="Terpene synthase N-terminal" evidence="5">
    <location>
        <begin position="48"/>
        <end position="221"/>
    </location>
</feature>
<gene>
    <name evidence="8" type="primary">LOC106758670</name>
</gene>
<dbReference type="GO" id="GO:0010333">
    <property type="term" value="F:terpene synthase activity"/>
    <property type="evidence" value="ECO:0007669"/>
    <property type="project" value="InterPro"/>
</dbReference>
<dbReference type="PANTHER" id="PTHR31225">
    <property type="entry name" value="OS04G0344100 PROTEIN-RELATED"/>
    <property type="match status" value="1"/>
</dbReference>
<dbReference type="KEGG" id="vra:106758670"/>
<dbReference type="Pfam" id="PF01397">
    <property type="entry name" value="Terpene_synth"/>
    <property type="match status" value="1"/>
</dbReference>
<sequence>MESNVWGLPCSLSSTQAPSISSTKLLRDANKHHTPFRTPPTFNPTSFTHQFIHSLPNNLSRETLQERAAELEEKVRLMMNGTDMKPLSLLELIDDIERLGLFFRFQDWINKALLRLVSIENFKHRTTKSLHETALVFRILRRHGFHVSQDIFMSFKDEEGKFKAEISNDVEGMLSLYEASYLTLEGESLWEANEFSRTHLMSLMEERSMDAKMAEKVRHVLEGLPYHKSCCRLVAQHYINTYDKAEPHNLLLLELAKVEFNMEQSSYQNELKELSRWWWDIGLSGKLKFGRDRLVEIFIWAVAIYPEPQYAICRKVMSKIGILITFLDDIYDIYGTLDELELFTNVFESWNVNFINTLPDYMVLCFLAIYNTVNGLAYDIFKERGINCLPYLTKSWSDLCKAYLQEAKWFHNKIIPPFDKFIENAWISSTAGFILTHTYFLITEDITEQVIHSLTNNDHDLLRSVYTIFRLSNDLGTSKDEMERGETSNSIVSYMHETGLTEENARQYFKTLMEKEWKNLNKYLIMDSIFPKSFVQFVINLAGSGHFVYQYGDGFGRQNDITKSTIKSVLMYPFQLMCHDDVQKIKF</sequence>
<reference evidence="8" key="2">
    <citation type="submission" date="2025-08" db="UniProtKB">
        <authorList>
            <consortium name="RefSeq"/>
        </authorList>
    </citation>
    <scope>IDENTIFICATION</scope>
    <source>
        <tissue evidence="8">Leaf</tissue>
    </source>
</reference>
<dbReference type="GO" id="GO:0000287">
    <property type="term" value="F:magnesium ion binding"/>
    <property type="evidence" value="ECO:0007669"/>
    <property type="project" value="InterPro"/>
</dbReference>
<dbReference type="PANTHER" id="PTHR31225:SF98">
    <property type="entry name" value="TERPENE SYNTHASE 9-RELATED"/>
    <property type="match status" value="1"/>
</dbReference>
<dbReference type="InterPro" id="IPR008930">
    <property type="entry name" value="Terpenoid_cyclase/PrenylTrfase"/>
</dbReference>
<keyword evidence="2" id="KW-0479">Metal-binding</keyword>
<evidence type="ECO:0000259" key="6">
    <source>
        <dbReference type="Pfam" id="PF03936"/>
    </source>
</evidence>
<keyword evidence="7" id="KW-1185">Reference proteome</keyword>
<dbReference type="InterPro" id="IPR005630">
    <property type="entry name" value="Terpene_synthase_metal-bd"/>
</dbReference>
<protein>
    <submittedName>
        <fullName evidence="8">Isoprene synthase, chloroplastic isoform X1</fullName>
    </submittedName>
</protein>
<dbReference type="SFLD" id="SFLDG01019">
    <property type="entry name" value="Terpene_Cyclase_Like_1_C_Termi"/>
    <property type="match status" value="1"/>
</dbReference>
<dbReference type="GeneID" id="106758670"/>
<dbReference type="Pfam" id="PF03936">
    <property type="entry name" value="Terpene_synth_C"/>
    <property type="match status" value="1"/>
</dbReference>
<dbReference type="InterPro" id="IPR044814">
    <property type="entry name" value="Terpene_cyclase_plant_C1"/>
</dbReference>
<dbReference type="InterPro" id="IPR008949">
    <property type="entry name" value="Isoprenoid_synthase_dom_sf"/>
</dbReference>
<keyword evidence="4" id="KW-0456">Lyase</keyword>
<dbReference type="GO" id="GO:0016102">
    <property type="term" value="P:diterpenoid biosynthetic process"/>
    <property type="evidence" value="ECO:0007669"/>
    <property type="project" value="InterPro"/>
</dbReference>
<dbReference type="OrthoDB" id="1417850at2759"/>
<dbReference type="Proteomes" id="UP000087766">
    <property type="component" value="Chromosome 4"/>
</dbReference>
<evidence type="ECO:0000256" key="1">
    <source>
        <dbReference type="ARBA" id="ARBA00001946"/>
    </source>
</evidence>
<keyword evidence="3" id="KW-0460">Magnesium</keyword>
<reference evidence="7" key="1">
    <citation type="journal article" date="2014" name="Nat. Commun.">
        <title>Genome sequence of mungbean and insights into evolution within Vigna species.</title>
        <authorList>
            <person name="Kang Y.J."/>
            <person name="Kim S.K."/>
            <person name="Kim M.Y."/>
            <person name="Lestari P."/>
            <person name="Kim K.H."/>
            <person name="Ha B.K."/>
            <person name="Jun T.H."/>
            <person name="Hwang W.J."/>
            <person name="Lee T."/>
            <person name="Lee J."/>
            <person name="Shim S."/>
            <person name="Yoon M.Y."/>
            <person name="Jang Y.E."/>
            <person name="Han K.S."/>
            <person name="Taeprayoon P."/>
            <person name="Yoon N."/>
            <person name="Somta P."/>
            <person name="Tanya P."/>
            <person name="Kim K.S."/>
            <person name="Gwag J.G."/>
            <person name="Moon J.K."/>
            <person name="Lee Y.H."/>
            <person name="Park B.S."/>
            <person name="Bombarely A."/>
            <person name="Doyle J.J."/>
            <person name="Jackson S.A."/>
            <person name="Schafleitner R."/>
            <person name="Srinives P."/>
            <person name="Varshney R.K."/>
            <person name="Lee S.H."/>
        </authorList>
    </citation>
    <scope>NUCLEOTIDE SEQUENCE [LARGE SCALE GENOMIC DNA]</scope>
    <source>
        <strain evidence="7">cv. VC1973A</strain>
    </source>
</reference>
<dbReference type="STRING" id="3916.A0A1S3TTJ1"/>
<dbReference type="InterPro" id="IPR036965">
    <property type="entry name" value="Terpene_synth_N_sf"/>
</dbReference>
<dbReference type="InterPro" id="IPR034741">
    <property type="entry name" value="Terpene_cyclase-like_1_C"/>
</dbReference>
<dbReference type="SUPFAM" id="SSF48239">
    <property type="entry name" value="Terpenoid cyclases/Protein prenyltransferases"/>
    <property type="match status" value="1"/>
</dbReference>
<dbReference type="Gene3D" id="1.50.10.130">
    <property type="entry name" value="Terpene synthase, N-terminal domain"/>
    <property type="match status" value="1"/>
</dbReference>
<dbReference type="AlphaFoldDB" id="A0A1S3TTJ1"/>
<dbReference type="FunFam" id="1.10.600.10:FF:000007">
    <property type="entry name" value="Isoprene synthase, chloroplastic"/>
    <property type="match status" value="1"/>
</dbReference>